<dbReference type="EMBL" id="JAHRHJ020000002">
    <property type="protein sequence ID" value="KAH9325591.1"/>
    <property type="molecule type" value="Genomic_DNA"/>
</dbReference>
<evidence type="ECO:0000256" key="4">
    <source>
        <dbReference type="ARBA" id="ARBA00022989"/>
    </source>
</evidence>
<keyword evidence="5 6" id="KW-0472">Membrane</keyword>
<dbReference type="PANTHER" id="PTHR10994">
    <property type="entry name" value="RETICULON"/>
    <property type="match status" value="1"/>
</dbReference>
<dbReference type="PROSITE" id="PS50845">
    <property type="entry name" value="RETICULON"/>
    <property type="match status" value="1"/>
</dbReference>
<dbReference type="InterPro" id="IPR003388">
    <property type="entry name" value="Reticulon"/>
</dbReference>
<keyword evidence="9" id="KW-1185">Reference proteome</keyword>
<organism evidence="8 9">
    <name type="scientific">Taxus chinensis</name>
    <name type="common">Chinese yew</name>
    <name type="synonym">Taxus wallichiana var. chinensis</name>
    <dbReference type="NCBI Taxonomy" id="29808"/>
    <lineage>
        <taxon>Eukaryota</taxon>
        <taxon>Viridiplantae</taxon>
        <taxon>Streptophyta</taxon>
        <taxon>Embryophyta</taxon>
        <taxon>Tracheophyta</taxon>
        <taxon>Spermatophyta</taxon>
        <taxon>Pinopsida</taxon>
        <taxon>Pinidae</taxon>
        <taxon>Conifers II</taxon>
        <taxon>Cupressales</taxon>
        <taxon>Taxaceae</taxon>
        <taxon>Taxus</taxon>
    </lineage>
</organism>
<feature type="transmembrane region" description="Helical" evidence="6">
    <location>
        <begin position="148"/>
        <end position="180"/>
    </location>
</feature>
<keyword evidence="3 6" id="KW-0256">Endoplasmic reticulum</keyword>
<evidence type="ECO:0000256" key="6">
    <source>
        <dbReference type="RuleBase" id="RU363132"/>
    </source>
</evidence>
<evidence type="ECO:0000256" key="3">
    <source>
        <dbReference type="ARBA" id="ARBA00022824"/>
    </source>
</evidence>
<name>A0AA38GMB1_TAXCH</name>
<keyword evidence="4 6" id="KW-1133">Transmembrane helix</keyword>
<dbReference type="AlphaFoldDB" id="A0AA38GMB1"/>
<dbReference type="GO" id="GO:0005789">
    <property type="term" value="C:endoplasmic reticulum membrane"/>
    <property type="evidence" value="ECO:0007669"/>
    <property type="project" value="UniProtKB-SubCell"/>
</dbReference>
<dbReference type="OMA" id="ACEEYKC"/>
<keyword evidence="2 6" id="KW-0812">Transmembrane</keyword>
<reference evidence="8 9" key="1">
    <citation type="journal article" date="2021" name="Nat. Plants">
        <title>The Taxus genome provides insights into paclitaxel biosynthesis.</title>
        <authorList>
            <person name="Xiong X."/>
            <person name="Gou J."/>
            <person name="Liao Q."/>
            <person name="Li Y."/>
            <person name="Zhou Q."/>
            <person name="Bi G."/>
            <person name="Li C."/>
            <person name="Du R."/>
            <person name="Wang X."/>
            <person name="Sun T."/>
            <person name="Guo L."/>
            <person name="Liang H."/>
            <person name="Lu P."/>
            <person name="Wu Y."/>
            <person name="Zhang Z."/>
            <person name="Ro D.K."/>
            <person name="Shang Y."/>
            <person name="Huang S."/>
            <person name="Yan J."/>
        </authorList>
    </citation>
    <scope>NUCLEOTIDE SEQUENCE [LARGE SCALE GENOMIC DNA]</scope>
    <source>
        <strain evidence="8">Ta-2019</strain>
    </source>
</reference>
<evidence type="ECO:0000313" key="9">
    <source>
        <dbReference type="Proteomes" id="UP000824469"/>
    </source>
</evidence>
<gene>
    <name evidence="8" type="ORF">KI387_005769</name>
</gene>
<feature type="non-terminal residue" evidence="8">
    <location>
        <position position="1"/>
    </location>
</feature>
<dbReference type="GO" id="GO:0009617">
    <property type="term" value="P:response to bacterium"/>
    <property type="evidence" value="ECO:0007669"/>
    <property type="project" value="InterPro"/>
</dbReference>
<comment type="subcellular location">
    <subcellularLocation>
        <location evidence="1 6">Endoplasmic reticulum membrane</location>
        <topology evidence="1 6">Multi-pass membrane protein</topology>
    </subcellularLocation>
</comment>
<sequence>SKIFIAKMVQNSGNSHEDFARLFNRQSSIHEVLGGGIGADVMLWRRKNASIGILVGAAAAWILFEKSGYTFLSLAANVFLLLVTILFVWATAAALIGRPPPPLPELELSEEMVNETASLIRSQANFLFRVANDIALGKDPKLFFKVAVYLWLISTIGGWFDFLTLGYTSLVILLTVPALYEKYEEHVDRYAGIALKELRKVYVKINGHVSDITSKMAKKYKYLRGRKIQ</sequence>
<evidence type="ECO:0000256" key="5">
    <source>
        <dbReference type="ARBA" id="ARBA00023136"/>
    </source>
</evidence>
<dbReference type="Proteomes" id="UP000824469">
    <property type="component" value="Unassembled WGS sequence"/>
</dbReference>
<evidence type="ECO:0000256" key="1">
    <source>
        <dbReference type="ARBA" id="ARBA00004477"/>
    </source>
</evidence>
<proteinExistence type="predicted"/>
<feature type="domain" description="Reticulon" evidence="7">
    <location>
        <begin position="38"/>
        <end position="221"/>
    </location>
</feature>
<accession>A0AA38GMB1</accession>
<dbReference type="PANTHER" id="PTHR10994:SF65">
    <property type="entry name" value="RETICULON-LIKE PROTEIN B12"/>
    <property type="match status" value="1"/>
</dbReference>
<comment type="caution">
    <text evidence="8">The sequence shown here is derived from an EMBL/GenBank/DDBJ whole genome shotgun (WGS) entry which is preliminary data.</text>
</comment>
<evidence type="ECO:0000256" key="2">
    <source>
        <dbReference type="ARBA" id="ARBA00022692"/>
    </source>
</evidence>
<dbReference type="InterPro" id="IPR045064">
    <property type="entry name" value="Reticulon-like"/>
</dbReference>
<dbReference type="Pfam" id="PF02453">
    <property type="entry name" value="Reticulon"/>
    <property type="match status" value="1"/>
</dbReference>
<evidence type="ECO:0000313" key="8">
    <source>
        <dbReference type="EMBL" id="KAH9325591.1"/>
    </source>
</evidence>
<feature type="transmembrane region" description="Helical" evidence="6">
    <location>
        <begin position="71"/>
        <end position="96"/>
    </location>
</feature>
<protein>
    <recommendedName>
        <fullName evidence="6">Reticulon-like protein</fullName>
    </recommendedName>
</protein>
<evidence type="ECO:0000259" key="7">
    <source>
        <dbReference type="PROSITE" id="PS50845"/>
    </source>
</evidence>